<feature type="domain" description="Calcineurin-like phosphoesterase" evidence="6">
    <location>
        <begin position="52"/>
        <end position="291"/>
    </location>
</feature>
<protein>
    <submittedName>
        <fullName evidence="7">Esterase</fullName>
    </submittedName>
</protein>
<dbReference type="InterPro" id="IPR033308">
    <property type="entry name" value="PGAP5/Cdc1/Ted1"/>
</dbReference>
<feature type="transmembrane region" description="Helical" evidence="5">
    <location>
        <begin position="354"/>
        <end position="373"/>
    </location>
</feature>
<dbReference type="GO" id="GO:0016020">
    <property type="term" value="C:membrane"/>
    <property type="evidence" value="ECO:0007669"/>
    <property type="project" value="UniProtKB-SubCell"/>
</dbReference>
<evidence type="ECO:0000259" key="6">
    <source>
        <dbReference type="Pfam" id="PF00149"/>
    </source>
</evidence>
<accession>A0AAV3P651</accession>
<dbReference type="PANTHER" id="PTHR13315:SF4">
    <property type="entry name" value="METALLOPHOSPHOESTERASE, ISOFORM E"/>
    <property type="match status" value="1"/>
</dbReference>
<evidence type="ECO:0000256" key="5">
    <source>
        <dbReference type="SAM" id="Phobius"/>
    </source>
</evidence>
<keyword evidence="2 5" id="KW-0812">Transmembrane</keyword>
<evidence type="ECO:0000256" key="2">
    <source>
        <dbReference type="ARBA" id="ARBA00022692"/>
    </source>
</evidence>
<evidence type="ECO:0000256" key="1">
    <source>
        <dbReference type="ARBA" id="ARBA00004141"/>
    </source>
</evidence>
<dbReference type="EMBL" id="BAABME010000950">
    <property type="protein sequence ID" value="GAA0146582.1"/>
    <property type="molecule type" value="Genomic_DNA"/>
</dbReference>
<gene>
    <name evidence="7" type="ORF">LIER_06501</name>
</gene>
<dbReference type="GO" id="GO:0016787">
    <property type="term" value="F:hydrolase activity"/>
    <property type="evidence" value="ECO:0007669"/>
    <property type="project" value="InterPro"/>
</dbReference>
<dbReference type="SUPFAM" id="SSF56300">
    <property type="entry name" value="Metallo-dependent phosphatases"/>
    <property type="match status" value="1"/>
</dbReference>
<dbReference type="AlphaFoldDB" id="A0AAV3P651"/>
<name>A0AAV3P651_LITER</name>
<feature type="transmembrane region" description="Helical" evidence="5">
    <location>
        <begin position="495"/>
        <end position="518"/>
    </location>
</feature>
<dbReference type="GO" id="GO:0006506">
    <property type="term" value="P:GPI anchor biosynthetic process"/>
    <property type="evidence" value="ECO:0007669"/>
    <property type="project" value="InterPro"/>
</dbReference>
<dbReference type="InterPro" id="IPR004843">
    <property type="entry name" value="Calcineurin-like_PHP"/>
</dbReference>
<dbReference type="InterPro" id="IPR029052">
    <property type="entry name" value="Metallo-depent_PP-like"/>
</dbReference>
<dbReference type="Pfam" id="PF00149">
    <property type="entry name" value="Metallophos"/>
    <property type="match status" value="1"/>
</dbReference>
<evidence type="ECO:0000256" key="3">
    <source>
        <dbReference type="ARBA" id="ARBA00022989"/>
    </source>
</evidence>
<evidence type="ECO:0000313" key="7">
    <source>
        <dbReference type="EMBL" id="GAA0146582.1"/>
    </source>
</evidence>
<organism evidence="7 8">
    <name type="scientific">Lithospermum erythrorhizon</name>
    <name type="common">Purple gromwell</name>
    <name type="synonym">Lithospermum officinale var. erythrorhizon</name>
    <dbReference type="NCBI Taxonomy" id="34254"/>
    <lineage>
        <taxon>Eukaryota</taxon>
        <taxon>Viridiplantae</taxon>
        <taxon>Streptophyta</taxon>
        <taxon>Embryophyta</taxon>
        <taxon>Tracheophyta</taxon>
        <taxon>Spermatophyta</taxon>
        <taxon>Magnoliopsida</taxon>
        <taxon>eudicotyledons</taxon>
        <taxon>Gunneridae</taxon>
        <taxon>Pentapetalae</taxon>
        <taxon>asterids</taxon>
        <taxon>lamiids</taxon>
        <taxon>Boraginales</taxon>
        <taxon>Boraginaceae</taxon>
        <taxon>Boraginoideae</taxon>
        <taxon>Lithospermeae</taxon>
        <taxon>Lithospermum</taxon>
    </lineage>
</organism>
<dbReference type="CDD" id="cd07384">
    <property type="entry name" value="MPP_Cdc1_like"/>
    <property type="match status" value="1"/>
</dbReference>
<keyword evidence="8" id="KW-1185">Reference proteome</keyword>
<evidence type="ECO:0000313" key="8">
    <source>
        <dbReference type="Proteomes" id="UP001454036"/>
    </source>
</evidence>
<dbReference type="Gene3D" id="3.60.21.10">
    <property type="match status" value="1"/>
</dbReference>
<reference evidence="7 8" key="1">
    <citation type="submission" date="2024-01" db="EMBL/GenBank/DDBJ databases">
        <title>The complete chloroplast genome sequence of Lithospermum erythrorhizon: insights into the phylogenetic relationship among Boraginaceae species and the maternal lineages of purple gromwells.</title>
        <authorList>
            <person name="Okada T."/>
            <person name="Watanabe K."/>
        </authorList>
    </citation>
    <scope>NUCLEOTIDE SEQUENCE [LARGE SCALE GENOMIC DNA]</scope>
</reference>
<evidence type="ECO:0000256" key="4">
    <source>
        <dbReference type="ARBA" id="ARBA00023136"/>
    </source>
</evidence>
<dbReference type="Proteomes" id="UP001454036">
    <property type="component" value="Unassembled WGS sequence"/>
</dbReference>
<dbReference type="FunFam" id="3.60.21.10:FF:000050">
    <property type="entry name" value="Calcineurin-like metallo-phosphoesterase superfamily protein"/>
    <property type="match status" value="1"/>
</dbReference>
<comment type="caution">
    <text evidence="7">The sequence shown here is derived from an EMBL/GenBank/DDBJ whole genome shotgun (WGS) entry which is preliminary data.</text>
</comment>
<keyword evidence="4 5" id="KW-0472">Membrane</keyword>
<proteinExistence type="predicted"/>
<keyword evidence="3 5" id="KW-1133">Transmembrane helix</keyword>
<sequence length="524" mass="59676">MWKLTLFLSIVWAVTILYGEMFAFWLPSVFTCSWPHLQNMVNGTNPGDYVKVAVVTDPQLMDRTSLHLAPNSLALEIAQFYTDIYMRRSMLSSILPYEPDVILFLGDYFDGGPVLSDEEWQESLNRFRHIFNLNIVQRATNTKIYYLPGNHDIGYAAFHSQVPEVIKRYEGQFGPRNYQFTLGKVDFIAIDAQSVDAHLDGEVASSTWDFVRSVAQNSTSTPRVLLTHIPLYRADLTPCGPQRSSSIINQRIHRAVRNQEIIYQNYVTENSTYELLELIKPVLVLSGHDHDQCTVTHKFKNGRVKEHTLGTISWQQGNLVPSFMLLSVSNLTLSDGLSSEGAISTTLCFLPNQTYIYIWYILLFVLTLLLVLFTPTNEDVLFRQLGNFLRGVRSSIGSLFNKAKVKNDDDDGEYEMIWDAEGSMHLIKKPSKSPSTRLNERASAERGNAVMRSAARKHGAQDMEILIPLDVNAVSDASEKSRTKKSKIKVIIWKLLRVSRVVFVIAMINLPLYMMLLFKDWIDK</sequence>
<dbReference type="PANTHER" id="PTHR13315">
    <property type="entry name" value="METALLO PHOSPHOESTERASE RELATED"/>
    <property type="match status" value="1"/>
</dbReference>
<dbReference type="GO" id="GO:0005783">
    <property type="term" value="C:endoplasmic reticulum"/>
    <property type="evidence" value="ECO:0007669"/>
    <property type="project" value="TreeGrafter"/>
</dbReference>
<comment type="subcellular location">
    <subcellularLocation>
        <location evidence="1">Membrane</location>
        <topology evidence="1">Multi-pass membrane protein</topology>
    </subcellularLocation>
</comment>